<reference evidence="2 3" key="1">
    <citation type="submission" date="2016-11" db="EMBL/GenBank/DDBJ databases">
        <authorList>
            <person name="Jaros S."/>
            <person name="Januszkiewicz K."/>
            <person name="Wedrychowicz H."/>
        </authorList>
    </citation>
    <scope>NUCLEOTIDE SEQUENCE [LARGE SCALE GENOMIC DNA]</scope>
    <source>
        <strain evidence="2 3">DSM 16112</strain>
    </source>
</reference>
<feature type="transmembrane region" description="Helical" evidence="1">
    <location>
        <begin position="32"/>
        <end position="52"/>
    </location>
</feature>
<dbReference type="Proteomes" id="UP000184327">
    <property type="component" value="Unassembled WGS sequence"/>
</dbReference>
<evidence type="ECO:0000256" key="1">
    <source>
        <dbReference type="SAM" id="Phobius"/>
    </source>
</evidence>
<evidence type="ECO:0000313" key="3">
    <source>
        <dbReference type="Proteomes" id="UP000184327"/>
    </source>
</evidence>
<dbReference type="NCBIfam" id="TIGR02532">
    <property type="entry name" value="IV_pilin_GFxxxE"/>
    <property type="match status" value="1"/>
</dbReference>
<name>A0A1M4YYJ4_9BURK</name>
<dbReference type="InterPro" id="IPR045584">
    <property type="entry name" value="Pilin-like"/>
</dbReference>
<dbReference type="Pfam" id="PF07963">
    <property type="entry name" value="N_methyl"/>
    <property type="match status" value="1"/>
</dbReference>
<dbReference type="AlphaFoldDB" id="A0A1M4YYJ4"/>
<accession>A0A1M4YYJ4</accession>
<dbReference type="InterPro" id="IPR012902">
    <property type="entry name" value="N_methyl_site"/>
</dbReference>
<dbReference type="RefSeq" id="WP_073355925.1">
    <property type="nucleotide sequence ID" value="NZ_FQUZ01000013.1"/>
</dbReference>
<keyword evidence="1" id="KW-1133">Transmembrane helix</keyword>
<dbReference type="STRING" id="1122156.SAMN02745117_01334"/>
<proteinExistence type="predicted"/>
<dbReference type="OrthoDB" id="8752043at2"/>
<keyword evidence="1" id="KW-0812">Transmembrane</keyword>
<keyword evidence="1" id="KW-0472">Membrane</keyword>
<keyword evidence="3" id="KW-1185">Reference proteome</keyword>
<sequence length="264" mass="28545">MTACLTIHNAAKPVPASGGHRSAQGGFTLLELLVGMFIGLIITGVALGTLMLTRATSSTISEVAQLQQQAAYALQIMGNHIRQTGSYELQPALNSTTAFTFTDYPTGFTRFGGSNGTGSKPDTFTIGTQTPIAGVRDCKGAEVTATAYTTIFSLTKADGNLRCNSSVKNEAQAIIENVTDFQVWYRNYEIDAVGNYSFQRQEAPRPLTATRGVAAIEICLELTGSEKLPKTDTKYTNCQGEEKEIGENLRRVFRNVYSVRVTAF</sequence>
<dbReference type="PROSITE" id="PS00409">
    <property type="entry name" value="PROKAR_NTER_METHYL"/>
    <property type="match status" value="1"/>
</dbReference>
<protein>
    <submittedName>
        <fullName evidence="2">Type IV pilus assembly protein PilW</fullName>
    </submittedName>
</protein>
<dbReference type="EMBL" id="FQUZ01000013">
    <property type="protein sequence ID" value="SHF10884.1"/>
    <property type="molecule type" value="Genomic_DNA"/>
</dbReference>
<gene>
    <name evidence="2" type="ORF">SAMN02745117_01334</name>
</gene>
<evidence type="ECO:0000313" key="2">
    <source>
        <dbReference type="EMBL" id="SHF10884.1"/>
    </source>
</evidence>
<organism evidence="2 3">
    <name type="scientific">Lampropedia hyalina DSM 16112</name>
    <dbReference type="NCBI Taxonomy" id="1122156"/>
    <lineage>
        <taxon>Bacteria</taxon>
        <taxon>Pseudomonadati</taxon>
        <taxon>Pseudomonadota</taxon>
        <taxon>Betaproteobacteria</taxon>
        <taxon>Burkholderiales</taxon>
        <taxon>Comamonadaceae</taxon>
        <taxon>Lampropedia</taxon>
    </lineage>
</organism>
<dbReference type="SUPFAM" id="SSF54523">
    <property type="entry name" value="Pili subunits"/>
    <property type="match status" value="1"/>
</dbReference>